<dbReference type="EMBL" id="JGWH01000175">
    <property type="protein sequence ID" value="KCV30733.1"/>
    <property type="molecule type" value="Genomic_DNA"/>
</dbReference>
<keyword evidence="1" id="KW-0805">Transcription regulation</keyword>
<comment type="caution">
    <text evidence="6">The sequence shown here is derived from an EMBL/GenBank/DDBJ whole genome shotgun (WGS) entry which is preliminary data.</text>
</comment>
<dbReference type="InterPro" id="IPR050707">
    <property type="entry name" value="HTH_MetabolicPath_Reg"/>
</dbReference>
<gene>
    <name evidence="6" type="ORF">L490_0351</name>
</gene>
<dbReference type="Gene3D" id="1.10.10.10">
    <property type="entry name" value="Winged helix-like DNA-binding domain superfamily/Winged helix DNA-binding domain"/>
    <property type="match status" value="1"/>
</dbReference>
<feature type="domain" description="HTH iclR-type" evidence="4">
    <location>
        <begin position="22"/>
        <end position="84"/>
    </location>
</feature>
<proteinExistence type="predicted"/>
<dbReference type="InterPro" id="IPR036390">
    <property type="entry name" value="WH_DNA-bd_sf"/>
</dbReference>
<dbReference type="InterPro" id="IPR005471">
    <property type="entry name" value="Tscrpt_reg_IclR_N"/>
</dbReference>
<sequence>MEYVMTSLPDTVDEHDSESAALMTVERGLKVLRAFRSDRTPLSNAELVRRTGLPKATVSRLTSTLLQVGFLRQVPGRREFELAAGSLGIGHAYLDTNEMLQAAQPLLQNLADQLDVSVALGIQDGLDLLYIGYRVSRKVATLRLGVGSVLPMSTTSIGRAYLWALPCDQQRQLIAEYKRHAGDEGAALERSIHASFDELASTGTCAVMGGYQRRTFGVAMPIWAGRQRIPISMSCGKADVELDLQAERERIAPALKQTAAALQELLADFDGQL</sequence>
<evidence type="ECO:0000313" key="7">
    <source>
        <dbReference type="Proteomes" id="UP000025756"/>
    </source>
</evidence>
<evidence type="ECO:0000256" key="2">
    <source>
        <dbReference type="ARBA" id="ARBA00023125"/>
    </source>
</evidence>
<protein>
    <submittedName>
        <fullName evidence="6">Transcriptional regulator, IclR family, C-terminal domain protein</fullName>
    </submittedName>
</protein>
<dbReference type="InterPro" id="IPR036388">
    <property type="entry name" value="WH-like_DNA-bd_sf"/>
</dbReference>
<evidence type="ECO:0000313" key="6">
    <source>
        <dbReference type="EMBL" id="KCV30733.1"/>
    </source>
</evidence>
<keyword evidence="2" id="KW-0238">DNA-binding</keyword>
<dbReference type="Proteomes" id="UP000025756">
    <property type="component" value="Unassembled WGS sequence"/>
</dbReference>
<dbReference type="InterPro" id="IPR014757">
    <property type="entry name" value="Tscrpt_reg_IclR_C"/>
</dbReference>
<dbReference type="PROSITE" id="PS51077">
    <property type="entry name" value="HTH_ICLR"/>
    <property type="match status" value="1"/>
</dbReference>
<dbReference type="Pfam" id="PF09339">
    <property type="entry name" value="HTH_IclR"/>
    <property type="match status" value="1"/>
</dbReference>
<name>A0ABR4R7Z9_BORBO</name>
<dbReference type="PROSITE" id="PS51078">
    <property type="entry name" value="ICLR_ED"/>
    <property type="match status" value="1"/>
</dbReference>
<dbReference type="SUPFAM" id="SSF55781">
    <property type="entry name" value="GAF domain-like"/>
    <property type="match status" value="1"/>
</dbReference>
<dbReference type="PANTHER" id="PTHR30136">
    <property type="entry name" value="HELIX-TURN-HELIX TRANSCRIPTIONAL REGULATOR, ICLR FAMILY"/>
    <property type="match status" value="1"/>
</dbReference>
<evidence type="ECO:0000256" key="1">
    <source>
        <dbReference type="ARBA" id="ARBA00023015"/>
    </source>
</evidence>
<keyword evidence="3" id="KW-0804">Transcription</keyword>
<evidence type="ECO:0000259" key="5">
    <source>
        <dbReference type="PROSITE" id="PS51078"/>
    </source>
</evidence>
<dbReference type="InterPro" id="IPR029016">
    <property type="entry name" value="GAF-like_dom_sf"/>
</dbReference>
<accession>A0ABR4R7Z9</accession>
<dbReference type="SUPFAM" id="SSF46785">
    <property type="entry name" value="Winged helix' DNA-binding domain"/>
    <property type="match status" value="1"/>
</dbReference>
<feature type="domain" description="IclR-ED" evidence="5">
    <location>
        <begin position="85"/>
        <end position="268"/>
    </location>
</feature>
<keyword evidence="7" id="KW-1185">Reference proteome</keyword>
<reference evidence="6 7" key="1">
    <citation type="submission" date="2014-03" db="EMBL/GenBank/DDBJ databases">
        <title>Genome sequence of Bordetella bronchiseptica.</title>
        <authorList>
            <person name="Harvill E."/>
            <person name="Goodfield L.L."/>
            <person name="Ivanov Y.V."/>
            <person name="Meyer J.A."/>
            <person name="Muse S.J."/>
            <person name="Jacobs N."/>
            <person name="Bendor L."/>
            <person name="Smallridge W.E."/>
            <person name="Brinkac L.M."/>
            <person name="Sanka R."/>
            <person name="Kim M."/>
            <person name="Losada L."/>
        </authorList>
    </citation>
    <scope>NUCLEOTIDE SEQUENCE [LARGE SCALE GENOMIC DNA]</scope>
    <source>
        <strain evidence="6 7">00-P-2796</strain>
    </source>
</reference>
<dbReference type="SMART" id="SM00346">
    <property type="entry name" value="HTH_ICLR"/>
    <property type="match status" value="1"/>
</dbReference>
<organism evidence="6 7">
    <name type="scientific">Bordetella bronchiseptica 00-P-2796</name>
    <dbReference type="NCBI Taxonomy" id="1331199"/>
    <lineage>
        <taxon>Bacteria</taxon>
        <taxon>Pseudomonadati</taxon>
        <taxon>Pseudomonadota</taxon>
        <taxon>Betaproteobacteria</taxon>
        <taxon>Burkholderiales</taxon>
        <taxon>Alcaligenaceae</taxon>
        <taxon>Bordetella</taxon>
    </lineage>
</organism>
<dbReference type="Gene3D" id="3.30.450.40">
    <property type="match status" value="1"/>
</dbReference>
<evidence type="ECO:0000259" key="4">
    <source>
        <dbReference type="PROSITE" id="PS51077"/>
    </source>
</evidence>
<dbReference type="PANTHER" id="PTHR30136:SF33">
    <property type="entry name" value="TRANSCRIPTIONAL REGULATORY PROTEIN"/>
    <property type="match status" value="1"/>
</dbReference>
<evidence type="ECO:0000256" key="3">
    <source>
        <dbReference type="ARBA" id="ARBA00023163"/>
    </source>
</evidence>
<dbReference type="Pfam" id="PF01614">
    <property type="entry name" value="IclR_C"/>
    <property type="match status" value="1"/>
</dbReference>